<comment type="caution">
    <text evidence="1">The sequence shown here is derived from an EMBL/GenBank/DDBJ whole genome shotgun (WGS) entry which is preliminary data.</text>
</comment>
<gene>
    <name evidence="1" type="ORF">A9W98_07390</name>
</gene>
<dbReference type="AlphaFoldDB" id="A0A1A6BNE5"/>
<reference evidence="1 2" key="1">
    <citation type="submission" date="2016-06" db="EMBL/GenBank/DDBJ databases">
        <authorList>
            <person name="Kjaerup R.B."/>
            <person name="Dalgaard T.S."/>
            <person name="Juul-Madsen H.R."/>
        </authorList>
    </citation>
    <scope>NUCLEOTIDE SEQUENCE [LARGE SCALE GENOMIC DNA]</scope>
    <source>
        <strain evidence="1 2">1245752.6</strain>
    </source>
</reference>
<dbReference type="Proteomes" id="UP000093757">
    <property type="component" value="Unassembled WGS sequence"/>
</dbReference>
<sequence>MVTGADSVEVASLDEAEVELEAEVDLAGLLGPDEWTTVVLLDVQPAVSVAVTTTAAIHHRFAIKSSWTCGNHSRRGCTAVE</sequence>
<dbReference type="EMBL" id="MAEM01000031">
    <property type="protein sequence ID" value="OBS03863.1"/>
    <property type="molecule type" value="Genomic_DNA"/>
</dbReference>
<evidence type="ECO:0000313" key="2">
    <source>
        <dbReference type="Proteomes" id="UP000093757"/>
    </source>
</evidence>
<evidence type="ECO:0000313" key="1">
    <source>
        <dbReference type="EMBL" id="OBS03863.1"/>
    </source>
</evidence>
<organism evidence="1 2">
    <name type="scientific">Mycobacterium gordonae</name>
    <dbReference type="NCBI Taxonomy" id="1778"/>
    <lineage>
        <taxon>Bacteria</taxon>
        <taxon>Bacillati</taxon>
        <taxon>Actinomycetota</taxon>
        <taxon>Actinomycetes</taxon>
        <taxon>Mycobacteriales</taxon>
        <taxon>Mycobacteriaceae</taxon>
        <taxon>Mycobacterium</taxon>
    </lineage>
</organism>
<name>A0A1A6BNE5_MYCGO</name>
<accession>A0A1A6BNE5</accession>
<proteinExistence type="predicted"/>
<protein>
    <submittedName>
        <fullName evidence="1">Uncharacterized protein</fullName>
    </submittedName>
</protein>